<dbReference type="HAMAP" id="MF_01077">
    <property type="entry name" value="RimP"/>
    <property type="match status" value="1"/>
</dbReference>
<dbReference type="Proteomes" id="UP000256763">
    <property type="component" value="Unassembled WGS sequence"/>
</dbReference>
<reference evidence="7" key="1">
    <citation type="submission" date="2017-05" db="EMBL/GenBank/DDBJ databases">
        <authorList>
            <person name="Sharma S."/>
            <person name="Sidhu C."/>
            <person name="Pinnaka A.K."/>
        </authorList>
    </citation>
    <scope>NUCLEOTIDE SEQUENCE [LARGE SCALE GENOMIC DNA]</scope>
    <source>
        <strain evidence="7">AK93</strain>
    </source>
</reference>
<dbReference type="PANTHER" id="PTHR33867">
    <property type="entry name" value="RIBOSOME MATURATION FACTOR RIMP"/>
    <property type="match status" value="1"/>
</dbReference>
<evidence type="ECO:0000256" key="1">
    <source>
        <dbReference type="ARBA" id="ARBA00022490"/>
    </source>
</evidence>
<dbReference type="InterPro" id="IPR035956">
    <property type="entry name" value="RimP_N_sf"/>
</dbReference>
<keyword evidence="1 3" id="KW-0963">Cytoplasm</keyword>
<comment type="caution">
    <text evidence="6">The sequence shown here is derived from an EMBL/GenBank/DDBJ whole genome shotgun (WGS) entry which is preliminary data.</text>
</comment>
<evidence type="ECO:0000259" key="4">
    <source>
        <dbReference type="Pfam" id="PF02576"/>
    </source>
</evidence>
<dbReference type="Pfam" id="PF02576">
    <property type="entry name" value="RimP_N"/>
    <property type="match status" value="1"/>
</dbReference>
<evidence type="ECO:0000313" key="7">
    <source>
        <dbReference type="Proteomes" id="UP000256763"/>
    </source>
</evidence>
<proteinExistence type="inferred from homology"/>
<feature type="domain" description="Ribosome maturation factor RimP N-terminal" evidence="4">
    <location>
        <begin position="10"/>
        <end position="82"/>
    </location>
</feature>
<name>A0A3E0X126_9GAMM</name>
<dbReference type="PANTHER" id="PTHR33867:SF1">
    <property type="entry name" value="RIBOSOME MATURATION FACTOR RIMP"/>
    <property type="match status" value="1"/>
</dbReference>
<dbReference type="AlphaFoldDB" id="A0A3E0X126"/>
<dbReference type="Gene3D" id="2.30.30.180">
    <property type="entry name" value="Ribosome maturation factor RimP, C-terminal domain"/>
    <property type="match status" value="1"/>
</dbReference>
<dbReference type="SUPFAM" id="SSF75420">
    <property type="entry name" value="YhbC-like, N-terminal domain"/>
    <property type="match status" value="1"/>
</dbReference>
<dbReference type="FunFam" id="3.30.300.70:FF:000001">
    <property type="entry name" value="Ribosome maturation factor RimP"/>
    <property type="match status" value="1"/>
</dbReference>
<dbReference type="Gene3D" id="3.30.300.70">
    <property type="entry name" value="RimP-like superfamily, N-terminal"/>
    <property type="match status" value="1"/>
</dbReference>
<evidence type="ECO:0000256" key="3">
    <source>
        <dbReference type="HAMAP-Rule" id="MF_01077"/>
    </source>
</evidence>
<gene>
    <name evidence="3" type="primary">rimP</name>
    <name evidence="6" type="ORF">CAL65_07335</name>
</gene>
<comment type="similarity">
    <text evidence="3">Belongs to the RimP family.</text>
</comment>
<dbReference type="SUPFAM" id="SSF74942">
    <property type="entry name" value="YhbC-like, C-terminal domain"/>
    <property type="match status" value="1"/>
</dbReference>
<evidence type="ECO:0000313" key="6">
    <source>
        <dbReference type="EMBL" id="RFA38131.1"/>
    </source>
</evidence>
<sequence>MSRSSELTELLEPVVSGMGYELVGIEYQANPKNALVRIYLDSPNGVTLDDCEKVSRQVSGVLDVEDPISGQYTLEVSSPGLDRPIFKASDYDRFAGEKVKIRVHGSLEGRRRFAGVLRGLNGDCVVVEENGVEISLPLSQIDKANLELEV</sequence>
<evidence type="ECO:0000256" key="2">
    <source>
        <dbReference type="ARBA" id="ARBA00022517"/>
    </source>
</evidence>
<dbReference type="GO" id="GO:0000028">
    <property type="term" value="P:ribosomal small subunit assembly"/>
    <property type="evidence" value="ECO:0007669"/>
    <property type="project" value="TreeGrafter"/>
</dbReference>
<accession>A0A3E0X126</accession>
<dbReference type="RefSeq" id="WP_116301446.1">
    <property type="nucleotide sequence ID" value="NZ_NFZV01000004.1"/>
</dbReference>
<dbReference type="NCBIfam" id="NF000927">
    <property type="entry name" value="PRK00092.1-1"/>
    <property type="match status" value="1"/>
</dbReference>
<dbReference type="EMBL" id="NFZW01000005">
    <property type="protein sequence ID" value="RFA38131.1"/>
    <property type="molecule type" value="Genomic_DNA"/>
</dbReference>
<organism evidence="6 7">
    <name type="scientific">Alkalilimnicola ehrlichii</name>
    <dbReference type="NCBI Taxonomy" id="351052"/>
    <lineage>
        <taxon>Bacteria</taxon>
        <taxon>Pseudomonadati</taxon>
        <taxon>Pseudomonadota</taxon>
        <taxon>Gammaproteobacteria</taxon>
        <taxon>Chromatiales</taxon>
        <taxon>Ectothiorhodospiraceae</taxon>
        <taxon>Alkalilimnicola</taxon>
    </lineage>
</organism>
<feature type="domain" description="Ribosome maturation factor RimP C-terminal" evidence="5">
    <location>
        <begin position="85"/>
        <end position="149"/>
    </location>
</feature>
<dbReference type="InterPro" id="IPR003728">
    <property type="entry name" value="Ribosome_maturation_RimP"/>
</dbReference>
<dbReference type="OrthoDB" id="9805006at2"/>
<dbReference type="GO" id="GO:0006412">
    <property type="term" value="P:translation"/>
    <property type="evidence" value="ECO:0007669"/>
    <property type="project" value="TreeGrafter"/>
</dbReference>
<dbReference type="Pfam" id="PF17384">
    <property type="entry name" value="DUF150_C"/>
    <property type="match status" value="1"/>
</dbReference>
<dbReference type="InterPro" id="IPR036847">
    <property type="entry name" value="RimP_C_sf"/>
</dbReference>
<comment type="subcellular location">
    <subcellularLocation>
        <location evidence="3">Cytoplasm</location>
    </subcellularLocation>
</comment>
<dbReference type="InterPro" id="IPR028998">
    <property type="entry name" value="RimP_C"/>
</dbReference>
<comment type="function">
    <text evidence="3">Required for maturation of 30S ribosomal subunits.</text>
</comment>
<keyword evidence="7" id="KW-1185">Reference proteome</keyword>
<evidence type="ECO:0000259" key="5">
    <source>
        <dbReference type="Pfam" id="PF17384"/>
    </source>
</evidence>
<dbReference type="GO" id="GO:0005829">
    <property type="term" value="C:cytosol"/>
    <property type="evidence" value="ECO:0007669"/>
    <property type="project" value="TreeGrafter"/>
</dbReference>
<dbReference type="CDD" id="cd01734">
    <property type="entry name" value="YlxS_C"/>
    <property type="match status" value="1"/>
</dbReference>
<keyword evidence="2 3" id="KW-0690">Ribosome biogenesis</keyword>
<dbReference type="InterPro" id="IPR028989">
    <property type="entry name" value="RimP_N"/>
</dbReference>
<protein>
    <recommendedName>
        <fullName evidence="3">Ribosome maturation factor RimP</fullName>
    </recommendedName>
</protein>